<proteinExistence type="predicted"/>
<keyword evidence="2" id="KW-1185">Reference proteome</keyword>
<reference evidence="1 2" key="2">
    <citation type="journal article" date="2022" name="Mol. Ecol. Resour.">
        <title>The genomes of chicory, endive, great burdock and yacon provide insights into Asteraceae paleo-polyploidization history and plant inulin production.</title>
        <authorList>
            <person name="Fan W."/>
            <person name="Wang S."/>
            <person name="Wang H."/>
            <person name="Wang A."/>
            <person name="Jiang F."/>
            <person name="Liu H."/>
            <person name="Zhao H."/>
            <person name="Xu D."/>
            <person name="Zhang Y."/>
        </authorList>
    </citation>
    <scope>NUCLEOTIDE SEQUENCE [LARGE SCALE GENOMIC DNA]</scope>
    <source>
        <strain evidence="2">cv. Punajuju</strain>
        <tissue evidence="1">Leaves</tissue>
    </source>
</reference>
<name>A0ACB9DY12_CICIN</name>
<evidence type="ECO:0000313" key="2">
    <source>
        <dbReference type="Proteomes" id="UP001055811"/>
    </source>
</evidence>
<reference evidence="2" key="1">
    <citation type="journal article" date="2022" name="Mol. Ecol. Resour.">
        <title>The genomes of chicory, endive, great burdock and yacon provide insights into Asteraceae palaeo-polyploidization history and plant inulin production.</title>
        <authorList>
            <person name="Fan W."/>
            <person name="Wang S."/>
            <person name="Wang H."/>
            <person name="Wang A."/>
            <person name="Jiang F."/>
            <person name="Liu H."/>
            <person name="Zhao H."/>
            <person name="Xu D."/>
            <person name="Zhang Y."/>
        </authorList>
    </citation>
    <scope>NUCLEOTIDE SEQUENCE [LARGE SCALE GENOMIC DNA]</scope>
    <source>
        <strain evidence="2">cv. Punajuju</strain>
    </source>
</reference>
<gene>
    <name evidence="1" type="ORF">L2E82_22607</name>
</gene>
<accession>A0ACB9DY12</accession>
<dbReference type="Proteomes" id="UP001055811">
    <property type="component" value="Linkage Group LG04"/>
</dbReference>
<comment type="caution">
    <text evidence="1">The sequence shown here is derived from an EMBL/GenBank/DDBJ whole genome shotgun (WGS) entry which is preliminary data.</text>
</comment>
<sequence>MTIPYLWKANRRRLSRFIVTLKPLLGWTNPPLLENLIVRRPNAYTETSINEEGFCNIQEKYLGGLYIVIKFKDPNDARTFLQNRESWMRWFKMLEYAEYIDLLFERLTVLLEKLEFYQELELKSTSSVDSSDVDDDGNGTEMEDGEENVDEHEWRSIPMTEVCPQMEDESLRTNNIDVPNKQGDDTVPRFPGCSPMQPNGPSLCEPHEAGVTGPLFDNNKISGLTTSKRRRIDSRNMRFNTYMRPISTSDHHSGSTASIPSIDLNRDFSQISHSNSEKHGDNDGTEASSSLSSYL</sequence>
<organism evidence="1 2">
    <name type="scientific">Cichorium intybus</name>
    <name type="common">Chicory</name>
    <dbReference type="NCBI Taxonomy" id="13427"/>
    <lineage>
        <taxon>Eukaryota</taxon>
        <taxon>Viridiplantae</taxon>
        <taxon>Streptophyta</taxon>
        <taxon>Embryophyta</taxon>
        <taxon>Tracheophyta</taxon>
        <taxon>Spermatophyta</taxon>
        <taxon>Magnoliopsida</taxon>
        <taxon>eudicotyledons</taxon>
        <taxon>Gunneridae</taxon>
        <taxon>Pentapetalae</taxon>
        <taxon>asterids</taxon>
        <taxon>campanulids</taxon>
        <taxon>Asterales</taxon>
        <taxon>Asteraceae</taxon>
        <taxon>Cichorioideae</taxon>
        <taxon>Cichorieae</taxon>
        <taxon>Cichoriinae</taxon>
        <taxon>Cichorium</taxon>
    </lineage>
</organism>
<protein>
    <submittedName>
        <fullName evidence="1">Uncharacterized protein</fullName>
    </submittedName>
</protein>
<dbReference type="EMBL" id="CM042012">
    <property type="protein sequence ID" value="KAI3751519.1"/>
    <property type="molecule type" value="Genomic_DNA"/>
</dbReference>
<evidence type="ECO:0000313" key="1">
    <source>
        <dbReference type="EMBL" id="KAI3751519.1"/>
    </source>
</evidence>